<feature type="transmembrane region" description="Helical" evidence="5">
    <location>
        <begin position="231"/>
        <end position="253"/>
    </location>
</feature>
<name>A0ABR8GJ09_9CYAN</name>
<feature type="transmembrane region" description="Helical" evidence="5">
    <location>
        <begin position="273"/>
        <end position="292"/>
    </location>
</feature>
<dbReference type="InterPro" id="IPR052556">
    <property type="entry name" value="PolySynth_Transporter"/>
</dbReference>
<feature type="transmembrane region" description="Helical" evidence="5">
    <location>
        <begin position="34"/>
        <end position="52"/>
    </location>
</feature>
<evidence type="ECO:0000256" key="1">
    <source>
        <dbReference type="ARBA" id="ARBA00004141"/>
    </source>
</evidence>
<organism evidence="6 7">
    <name type="scientific">Scytonema hofmannii FACHB-248</name>
    <dbReference type="NCBI Taxonomy" id="1842502"/>
    <lineage>
        <taxon>Bacteria</taxon>
        <taxon>Bacillati</taxon>
        <taxon>Cyanobacteriota</taxon>
        <taxon>Cyanophyceae</taxon>
        <taxon>Nostocales</taxon>
        <taxon>Scytonemataceae</taxon>
        <taxon>Scytonema</taxon>
    </lineage>
</organism>
<dbReference type="RefSeq" id="WP_029635659.1">
    <property type="nucleotide sequence ID" value="NZ_JACJTA010000001.1"/>
</dbReference>
<feature type="transmembrane region" description="Helical" evidence="5">
    <location>
        <begin position="58"/>
        <end position="77"/>
    </location>
</feature>
<evidence type="ECO:0000256" key="4">
    <source>
        <dbReference type="ARBA" id="ARBA00023136"/>
    </source>
</evidence>
<evidence type="ECO:0000256" key="3">
    <source>
        <dbReference type="ARBA" id="ARBA00022989"/>
    </source>
</evidence>
<comment type="subcellular location">
    <subcellularLocation>
        <location evidence="1">Membrane</location>
        <topology evidence="1">Multi-pass membrane protein</topology>
    </subcellularLocation>
</comment>
<reference evidence="6 7" key="1">
    <citation type="journal article" date="2020" name="ISME J.">
        <title>Comparative genomics reveals insights into cyanobacterial evolution and habitat adaptation.</title>
        <authorList>
            <person name="Chen M.Y."/>
            <person name="Teng W.K."/>
            <person name="Zhao L."/>
            <person name="Hu C.X."/>
            <person name="Zhou Y.K."/>
            <person name="Han B.P."/>
            <person name="Song L.R."/>
            <person name="Shu W.S."/>
        </authorList>
    </citation>
    <scope>NUCLEOTIDE SEQUENCE [LARGE SCALE GENOMIC DNA]</scope>
    <source>
        <strain evidence="6 7">FACHB-248</strain>
    </source>
</reference>
<feature type="transmembrane region" description="Helical" evidence="5">
    <location>
        <begin position="347"/>
        <end position="367"/>
    </location>
</feature>
<dbReference type="CDD" id="cd13128">
    <property type="entry name" value="MATE_Wzx_like"/>
    <property type="match status" value="1"/>
</dbReference>
<evidence type="ECO:0000313" key="6">
    <source>
        <dbReference type="EMBL" id="MBD2603158.1"/>
    </source>
</evidence>
<dbReference type="Proteomes" id="UP000660380">
    <property type="component" value="Unassembled WGS sequence"/>
</dbReference>
<keyword evidence="3 5" id="KW-1133">Transmembrane helix</keyword>
<dbReference type="PANTHER" id="PTHR43424">
    <property type="entry name" value="LOCUS PUTATIVE PROTEIN 1-RELATED"/>
    <property type="match status" value="1"/>
</dbReference>
<keyword evidence="4 5" id="KW-0472">Membrane</keyword>
<evidence type="ECO:0000256" key="2">
    <source>
        <dbReference type="ARBA" id="ARBA00022692"/>
    </source>
</evidence>
<feature type="transmembrane region" description="Helical" evidence="5">
    <location>
        <begin position="313"/>
        <end position="335"/>
    </location>
</feature>
<feature type="transmembrane region" description="Helical" evidence="5">
    <location>
        <begin position="374"/>
        <end position="393"/>
    </location>
</feature>
<keyword evidence="2 5" id="KW-0812">Transmembrane</keyword>
<feature type="transmembrane region" description="Helical" evidence="5">
    <location>
        <begin position="127"/>
        <end position="145"/>
    </location>
</feature>
<feature type="transmembrane region" description="Helical" evidence="5">
    <location>
        <begin position="196"/>
        <end position="219"/>
    </location>
</feature>
<comment type="caution">
    <text evidence="6">The sequence shown here is derived from an EMBL/GenBank/DDBJ whole genome shotgun (WGS) entry which is preliminary data.</text>
</comment>
<proteinExistence type="predicted"/>
<protein>
    <submittedName>
        <fullName evidence="6">Flippase</fullName>
    </submittedName>
</protein>
<keyword evidence="7" id="KW-1185">Reference proteome</keyword>
<dbReference type="EMBL" id="JACJTA010000001">
    <property type="protein sequence ID" value="MBD2603158.1"/>
    <property type="molecule type" value="Genomic_DNA"/>
</dbReference>
<sequence length="440" mass="48423">MLNKLKIPNLSQLKSRSGLRAIITNTGWLFSDRILRMGASLIVGVWVARYLGVKQYGLFNYALAFVSLFSPIFTLGLDDVLVRHLVSKSSNKEELLGTAFWLKLLGGIASVLLAVGCMFFLGEKEALKIWLVTILAVTGIFRAVDTIELWFQSQVKSKYTVIAKNAAYLLNTLIKVGLILTKAPLIAFAWVTLAEFAMNAISLVMIYQAKGFSVWLWTWSFSAAKTLLKESLPLIFSGFAILIFMKIDQIMLGQMIGDSEVGIYSAAVRISEIWYFIPTTVVSSVGPSIYAAKEKSETLYYKRIRQLLRLMAFISIGISLPMTFLSGNIIMAMFGSGYAEAGPILAVHIWTSLFVFMGVATSPWFVAEGLNNVSLGKTLLGAILNIILNLLLIPKYAGLGAAIATIISQAVAAFISNGFDKRTQKLFQLQLQSLLPFSNS</sequence>
<feature type="transmembrane region" description="Helical" evidence="5">
    <location>
        <begin position="98"/>
        <end position="121"/>
    </location>
</feature>
<feature type="transmembrane region" description="Helical" evidence="5">
    <location>
        <begin position="399"/>
        <end position="419"/>
    </location>
</feature>
<evidence type="ECO:0000256" key="5">
    <source>
        <dbReference type="SAM" id="Phobius"/>
    </source>
</evidence>
<gene>
    <name evidence="6" type="ORF">H6G81_01135</name>
</gene>
<dbReference type="InterPro" id="IPR002797">
    <property type="entry name" value="Polysacc_synth"/>
</dbReference>
<dbReference type="Pfam" id="PF01943">
    <property type="entry name" value="Polysacc_synt"/>
    <property type="match status" value="1"/>
</dbReference>
<dbReference type="PANTHER" id="PTHR43424:SF1">
    <property type="entry name" value="LOCUS PUTATIVE PROTEIN 1-RELATED"/>
    <property type="match status" value="1"/>
</dbReference>
<accession>A0ABR8GJ09</accession>
<evidence type="ECO:0000313" key="7">
    <source>
        <dbReference type="Proteomes" id="UP000660380"/>
    </source>
</evidence>